<gene>
    <name evidence="2" type="ORF">UFOVP181_74</name>
    <name evidence="1" type="ORF">UFOVP57_88</name>
</gene>
<evidence type="ECO:0000313" key="1">
    <source>
        <dbReference type="EMBL" id="CAB4125288.1"/>
    </source>
</evidence>
<reference evidence="1" key="1">
    <citation type="submission" date="2020-04" db="EMBL/GenBank/DDBJ databases">
        <authorList>
            <person name="Chiriac C."/>
            <person name="Salcher M."/>
            <person name="Ghai R."/>
            <person name="Kavagutti S V."/>
        </authorList>
    </citation>
    <scope>NUCLEOTIDE SEQUENCE</scope>
</reference>
<dbReference type="EMBL" id="LR798231">
    <property type="protein sequence ID" value="CAB5208573.1"/>
    <property type="molecule type" value="Genomic_DNA"/>
</dbReference>
<evidence type="ECO:0008006" key="3">
    <source>
        <dbReference type="Google" id="ProtNLM"/>
    </source>
</evidence>
<organism evidence="1">
    <name type="scientific">uncultured Caudovirales phage</name>
    <dbReference type="NCBI Taxonomy" id="2100421"/>
    <lineage>
        <taxon>Viruses</taxon>
        <taxon>Duplodnaviria</taxon>
        <taxon>Heunggongvirae</taxon>
        <taxon>Uroviricota</taxon>
        <taxon>Caudoviricetes</taxon>
        <taxon>Peduoviridae</taxon>
        <taxon>Maltschvirus</taxon>
        <taxon>Maltschvirus maltsch</taxon>
    </lineage>
</organism>
<dbReference type="EMBL" id="LR796187">
    <property type="protein sequence ID" value="CAB4125288.1"/>
    <property type="molecule type" value="Genomic_DNA"/>
</dbReference>
<name>A0A6J5KS59_9CAUD</name>
<proteinExistence type="predicted"/>
<accession>A0A6J5KS59</accession>
<protein>
    <recommendedName>
        <fullName evidence="3">IrrE N-terminal-like domain-containing protein</fullName>
    </recommendedName>
</protein>
<sequence>MKVRELLTESLQKKDTYKILLDFIRFAAKDLELNSLPKFDFVFDSAEAMERRSFGGYAPGDEHITVTVSNRHIMDVLRTLAHELVHYSQDLKKELEDDDAGATGSPQENEANARAAVIMRNFGKAFPDMFGKESVV</sequence>
<evidence type="ECO:0000313" key="2">
    <source>
        <dbReference type="EMBL" id="CAB5208573.1"/>
    </source>
</evidence>